<feature type="region of interest" description="Disordered" evidence="1">
    <location>
        <begin position="30"/>
        <end position="88"/>
    </location>
</feature>
<evidence type="ECO:0000256" key="2">
    <source>
        <dbReference type="SAM" id="SignalP"/>
    </source>
</evidence>
<organism evidence="4 5">
    <name type="scientific">Sandaracinus amylolyticus</name>
    <dbReference type="NCBI Taxonomy" id="927083"/>
    <lineage>
        <taxon>Bacteria</taxon>
        <taxon>Pseudomonadati</taxon>
        <taxon>Myxococcota</taxon>
        <taxon>Polyangia</taxon>
        <taxon>Polyangiales</taxon>
        <taxon>Sandaracinaceae</taxon>
        <taxon>Sandaracinus</taxon>
    </lineage>
</organism>
<reference evidence="4 5" key="1">
    <citation type="submission" date="2015-03" db="EMBL/GenBank/DDBJ databases">
        <title>Genome assembly of Sandaracinus amylolyticus DSM 53668.</title>
        <authorList>
            <person name="Sharma G."/>
            <person name="Subramanian S."/>
        </authorList>
    </citation>
    <scope>NUCLEOTIDE SEQUENCE [LARGE SCALE GENOMIC DNA]</scope>
    <source>
        <strain evidence="4 5">DSM 53668</strain>
    </source>
</reference>
<dbReference type="InterPro" id="IPR024982">
    <property type="entry name" value="Rax2-like_C"/>
</dbReference>
<feature type="signal peptide" evidence="2">
    <location>
        <begin position="1"/>
        <end position="24"/>
    </location>
</feature>
<sequence>MMMPLSPRRLARVLVTASCLVSLAACSDGEPLLTDTDAGPGADAGATDAGREGDAGGRDAGAPDGGSDAGPPCSDVEPTAPSDPATGEWAVGYANPGVGGANSYVSAFAFGADGVVYVGGNFTSAGLQAASNVAAWDATNGWRALGAGLPMPVGALAVSASGALYAAHRADTSGSASRISRWDGTSWTTFAEIDGGVFELQALGETLYVVGDFATIGGASISRVAYHDGTAWRGYAGLVPDAYVATISIATASDVCIGGGFTTLGVIEANKIACWNGTEWSARSLPAVGLPSVNDLERDPADGALVAGGTFRLDESETTGGGVARWTGTEWALIGDGVMRFGPGSSGVVLDLAFVGSTLYVGGQIGAVNASLTTPTEVFNAARWDGTVWHDMGGGLHRDRGLGFGGPVGTVAAGPDGSVYFGGMLTRAGTLGVERVVRWDGTYWQGLRTPGERYHGVGGQVLALASLGTCEVYVGGDFRYAGGIRANAVARYTVEGGYEAVGDGLLGGVHDLAVTRAGRLYAVGDFTDESGIAIRNVAVWDGVDWSGLGEGVPGAPRVIAVDEGTPDVVYVGGEFTEAGGARALNLARWDGTSWSDLGRGMRGYPYEFDPSQFTPSRVSAIVIDPSSGDVIVGGSFSAIGADDTLVETNNVARWDGTRWTAFGDGLGDLNGPVHALAWWDGRLVAAGEFTSSGRDEVLRFAVWTGTDWEPIGTGAPTGTPVALETVGDVLFTAGNIDFDGVKSFVSVFDGTTWSGLGVGPSDSAEALAAIEGGVLAGGVFDRAGGAGAVGIARWAYGE</sequence>
<keyword evidence="2" id="KW-0732">Signal</keyword>
<dbReference type="GO" id="GO:1902929">
    <property type="term" value="C:plasma membrane of growing cell tip"/>
    <property type="evidence" value="ECO:0007669"/>
    <property type="project" value="TreeGrafter"/>
</dbReference>
<dbReference type="Pfam" id="PF12768">
    <property type="entry name" value="Rax2"/>
    <property type="match status" value="1"/>
</dbReference>
<evidence type="ECO:0000313" key="4">
    <source>
        <dbReference type="EMBL" id="AKF03124.1"/>
    </source>
</evidence>
<dbReference type="STRING" id="927083.DB32_000273"/>
<feature type="chain" id="PRO_5002509491" evidence="2">
    <location>
        <begin position="25"/>
        <end position="798"/>
    </location>
</feature>
<evidence type="ECO:0000313" key="5">
    <source>
        <dbReference type="Proteomes" id="UP000034883"/>
    </source>
</evidence>
<evidence type="ECO:0000259" key="3">
    <source>
        <dbReference type="Pfam" id="PF12768"/>
    </source>
</evidence>
<dbReference type="Proteomes" id="UP000034883">
    <property type="component" value="Chromosome"/>
</dbReference>
<dbReference type="PANTHER" id="PTHR31778">
    <property type="entry name" value="BUD SITE SELECTION PROTEIN RAX2"/>
    <property type="match status" value="1"/>
</dbReference>
<dbReference type="AlphaFoldDB" id="A0A0F6SDA9"/>
<dbReference type="EMBL" id="CP011125">
    <property type="protein sequence ID" value="AKF03124.1"/>
    <property type="molecule type" value="Genomic_DNA"/>
</dbReference>
<feature type="domain" description="Rax2-like C-terminal" evidence="3">
    <location>
        <begin position="610"/>
        <end position="758"/>
    </location>
</feature>
<accession>A0A0F6SDA9</accession>
<dbReference type="OrthoDB" id="9802683at2"/>
<dbReference type="KEGG" id="samy:DB32_000273"/>
<dbReference type="RefSeq" id="WP_157068581.1">
    <property type="nucleotide sequence ID" value="NZ_CP011125.1"/>
</dbReference>
<dbReference type="PANTHER" id="PTHR31778:SF2">
    <property type="entry name" value="BUD SITE SELECTION PROTEIN RAX2"/>
    <property type="match status" value="1"/>
</dbReference>
<gene>
    <name evidence="4" type="ORF">DB32_000273</name>
</gene>
<evidence type="ECO:0000256" key="1">
    <source>
        <dbReference type="SAM" id="MobiDB-lite"/>
    </source>
</evidence>
<feature type="compositionally biased region" description="Low complexity" evidence="1">
    <location>
        <begin position="35"/>
        <end position="48"/>
    </location>
</feature>
<proteinExistence type="predicted"/>
<dbReference type="SUPFAM" id="SSF69322">
    <property type="entry name" value="Tricorn protease domain 2"/>
    <property type="match status" value="1"/>
</dbReference>
<dbReference type="SUPFAM" id="SSF101898">
    <property type="entry name" value="NHL repeat"/>
    <property type="match status" value="1"/>
</dbReference>
<protein>
    <submittedName>
        <fullName evidence="4">Putative autotransporter protein</fullName>
    </submittedName>
</protein>
<name>A0A0F6SDA9_9BACT</name>
<keyword evidence="5" id="KW-1185">Reference proteome</keyword>